<evidence type="ECO:0000313" key="1">
    <source>
        <dbReference type="EMBL" id="KAK8754347.1"/>
    </source>
</evidence>
<proteinExistence type="predicted"/>
<name>A0AAW0YRS8_CHEQU</name>
<sequence length="116" mass="12782">MRGLTCLSPALGNLPFLSHLSLSTVCVPKQIPSLTLQESPWGLRQQPLTDCPVSGRCLSGLSNSNLYPLADHIREGFKSFWQKLIAYLVLEESFINTQINSLEEMLLSKGAGTYIS</sequence>
<comment type="caution">
    <text evidence="1">The sequence shown here is derived from an EMBL/GenBank/DDBJ whole genome shotgun (WGS) entry which is preliminary data.</text>
</comment>
<keyword evidence="2" id="KW-1185">Reference proteome</keyword>
<dbReference type="Proteomes" id="UP001445076">
    <property type="component" value="Unassembled WGS sequence"/>
</dbReference>
<dbReference type="EMBL" id="JARKIK010000001">
    <property type="protein sequence ID" value="KAK8754347.1"/>
    <property type="molecule type" value="Genomic_DNA"/>
</dbReference>
<organism evidence="1 2">
    <name type="scientific">Cherax quadricarinatus</name>
    <name type="common">Australian red claw crayfish</name>
    <dbReference type="NCBI Taxonomy" id="27406"/>
    <lineage>
        <taxon>Eukaryota</taxon>
        <taxon>Metazoa</taxon>
        <taxon>Ecdysozoa</taxon>
        <taxon>Arthropoda</taxon>
        <taxon>Crustacea</taxon>
        <taxon>Multicrustacea</taxon>
        <taxon>Malacostraca</taxon>
        <taxon>Eumalacostraca</taxon>
        <taxon>Eucarida</taxon>
        <taxon>Decapoda</taxon>
        <taxon>Pleocyemata</taxon>
        <taxon>Astacidea</taxon>
        <taxon>Parastacoidea</taxon>
        <taxon>Parastacidae</taxon>
        <taxon>Cherax</taxon>
    </lineage>
</organism>
<evidence type="ECO:0000313" key="2">
    <source>
        <dbReference type="Proteomes" id="UP001445076"/>
    </source>
</evidence>
<dbReference type="AlphaFoldDB" id="A0AAW0YRS8"/>
<accession>A0AAW0YRS8</accession>
<reference evidence="1 2" key="1">
    <citation type="journal article" date="2024" name="BMC Genomics">
        <title>Genome assembly of redclaw crayfish (Cherax quadricarinatus) provides insights into its immune adaptation and hypoxia tolerance.</title>
        <authorList>
            <person name="Liu Z."/>
            <person name="Zheng J."/>
            <person name="Li H."/>
            <person name="Fang K."/>
            <person name="Wang S."/>
            <person name="He J."/>
            <person name="Zhou D."/>
            <person name="Weng S."/>
            <person name="Chi M."/>
            <person name="Gu Z."/>
            <person name="He J."/>
            <person name="Li F."/>
            <person name="Wang M."/>
        </authorList>
    </citation>
    <scope>NUCLEOTIDE SEQUENCE [LARGE SCALE GENOMIC DNA]</scope>
    <source>
        <strain evidence="1">ZL_2023a</strain>
    </source>
</reference>
<gene>
    <name evidence="1" type="ORF">OTU49_015731</name>
</gene>
<protein>
    <submittedName>
        <fullName evidence="1">Uncharacterized protein</fullName>
    </submittedName>
</protein>